<dbReference type="Gene3D" id="3.40.720.10">
    <property type="entry name" value="Alkaline Phosphatase, subunit A"/>
    <property type="match status" value="1"/>
</dbReference>
<proteinExistence type="inferred from homology"/>
<accession>A0ABR9USY0</accession>
<organism evidence="4 5">
    <name type="scientific">Gloeocapsopsis crepidinum LEGE 06123</name>
    <dbReference type="NCBI Taxonomy" id="588587"/>
    <lineage>
        <taxon>Bacteria</taxon>
        <taxon>Bacillati</taxon>
        <taxon>Cyanobacteriota</taxon>
        <taxon>Cyanophyceae</taxon>
        <taxon>Oscillatoriophycideae</taxon>
        <taxon>Chroococcales</taxon>
        <taxon>Chroococcaceae</taxon>
        <taxon>Gloeocapsopsis</taxon>
    </lineage>
</organism>
<dbReference type="Pfam" id="PF00884">
    <property type="entry name" value="Sulfatase"/>
    <property type="match status" value="1"/>
</dbReference>
<gene>
    <name evidence="4" type="ORF">IQ230_13705</name>
</gene>
<sequence>MILADDLGYGDLGCYGQKHIKTPSLDKMAREEMCFTDFYSGSTVCAPSRCTLMTGYHTGYCRIRSNNSADDIFLLAEDITVAEILKAAGYSSAMFGKWGLGGTGSTGEPHLKGFDEWFGYLNHVHAHDYYPSYLWKNQQKISISPGIYSHNLFTHEALDFIRRKRDEAFFLYLPYTIPHTNNELGDEGMQVPSDAWSQQQKNYAAMISLLNADVGKILALLAELGLEEDTRVFFSSDNEPHEEGGATAEFFDSNGLLNGIKRDLYDGGVRILMIARWLGTIQPGQENHQPYGLWGVA</sequence>
<dbReference type="SUPFAM" id="SSF53649">
    <property type="entry name" value="Alkaline phosphatase-like"/>
    <property type="match status" value="1"/>
</dbReference>
<evidence type="ECO:0000259" key="3">
    <source>
        <dbReference type="Pfam" id="PF00884"/>
    </source>
</evidence>
<evidence type="ECO:0000313" key="5">
    <source>
        <dbReference type="Proteomes" id="UP000651156"/>
    </source>
</evidence>
<comment type="caution">
    <text evidence="4">The sequence shown here is derived from an EMBL/GenBank/DDBJ whole genome shotgun (WGS) entry which is preliminary data.</text>
</comment>
<keyword evidence="2" id="KW-0378">Hydrolase</keyword>
<dbReference type="InterPro" id="IPR000917">
    <property type="entry name" value="Sulfatase_N"/>
</dbReference>
<comment type="similarity">
    <text evidence="1">Belongs to the sulfatase family.</text>
</comment>
<dbReference type="PANTHER" id="PTHR42693">
    <property type="entry name" value="ARYLSULFATASE FAMILY MEMBER"/>
    <property type="match status" value="1"/>
</dbReference>
<evidence type="ECO:0000256" key="1">
    <source>
        <dbReference type="ARBA" id="ARBA00008779"/>
    </source>
</evidence>
<name>A0ABR9USY0_9CHRO</name>
<dbReference type="PANTHER" id="PTHR42693:SF53">
    <property type="entry name" value="ENDO-4-O-SULFATASE"/>
    <property type="match status" value="1"/>
</dbReference>
<evidence type="ECO:0000256" key="2">
    <source>
        <dbReference type="ARBA" id="ARBA00022801"/>
    </source>
</evidence>
<dbReference type="Proteomes" id="UP000651156">
    <property type="component" value="Unassembled WGS sequence"/>
</dbReference>
<dbReference type="InterPro" id="IPR017850">
    <property type="entry name" value="Alkaline_phosphatase_core_sf"/>
</dbReference>
<dbReference type="EMBL" id="JADEWN010000031">
    <property type="protein sequence ID" value="MBE9191384.1"/>
    <property type="molecule type" value="Genomic_DNA"/>
</dbReference>
<dbReference type="InterPro" id="IPR050738">
    <property type="entry name" value="Sulfatase"/>
</dbReference>
<feature type="domain" description="Sulfatase N-terminal" evidence="3">
    <location>
        <begin position="2"/>
        <end position="291"/>
    </location>
</feature>
<evidence type="ECO:0000313" key="4">
    <source>
        <dbReference type="EMBL" id="MBE9191384.1"/>
    </source>
</evidence>
<keyword evidence="5" id="KW-1185">Reference proteome</keyword>
<reference evidence="4 5" key="1">
    <citation type="submission" date="2020-10" db="EMBL/GenBank/DDBJ databases">
        <authorList>
            <person name="Castelo-Branco R."/>
            <person name="Eusebio N."/>
            <person name="Adriana R."/>
            <person name="Vieira A."/>
            <person name="Brugerolle De Fraissinette N."/>
            <person name="Rezende De Castro R."/>
            <person name="Schneider M.P."/>
            <person name="Vasconcelos V."/>
            <person name="Leao P.N."/>
        </authorList>
    </citation>
    <scope>NUCLEOTIDE SEQUENCE [LARGE SCALE GENOMIC DNA]</scope>
    <source>
        <strain evidence="4 5">LEGE 06123</strain>
    </source>
</reference>
<dbReference type="RefSeq" id="WP_193932524.1">
    <property type="nucleotide sequence ID" value="NZ_CAWPMZ010000060.1"/>
</dbReference>
<protein>
    <submittedName>
        <fullName evidence="4">Sulfatase-like hydrolase/transferase</fullName>
    </submittedName>
</protein>